<dbReference type="PANTHER" id="PTHR43033:SF1">
    <property type="entry name" value="TRNA(ILE)-LYSIDINE SYNTHASE-RELATED"/>
    <property type="match status" value="1"/>
</dbReference>
<dbReference type="EC" id="6.3.4.19" evidence="1"/>
<keyword evidence="4" id="KW-0547">Nucleotide-binding</keyword>
<evidence type="ECO:0000256" key="6">
    <source>
        <dbReference type="ARBA" id="ARBA00048539"/>
    </source>
</evidence>
<dbReference type="PANTHER" id="PTHR43033">
    <property type="entry name" value="TRNA(ILE)-LYSIDINE SYNTHASE-RELATED"/>
    <property type="match status" value="1"/>
</dbReference>
<dbReference type="CDD" id="cd01992">
    <property type="entry name" value="TilS_N"/>
    <property type="match status" value="1"/>
</dbReference>
<dbReference type="GO" id="GO:0032267">
    <property type="term" value="F:tRNA(Ile)-lysidine synthase activity"/>
    <property type="evidence" value="ECO:0007669"/>
    <property type="project" value="UniProtKB-EC"/>
</dbReference>
<evidence type="ECO:0000313" key="10">
    <source>
        <dbReference type="Proteomes" id="UP000716446"/>
    </source>
</evidence>
<evidence type="ECO:0000256" key="3">
    <source>
        <dbReference type="ARBA" id="ARBA00022694"/>
    </source>
</evidence>
<dbReference type="Pfam" id="PF01171">
    <property type="entry name" value="ATP_bind_3"/>
    <property type="match status" value="1"/>
</dbReference>
<keyword evidence="10" id="KW-1185">Reference proteome</keyword>
<protein>
    <recommendedName>
        <fullName evidence="1">tRNA(Ile)-lysidine synthetase</fullName>
        <ecNumber evidence="1">6.3.4.19</ecNumber>
    </recommendedName>
</protein>
<dbReference type="AlphaFoldDB" id="A0A9N8JE60"/>
<keyword evidence="3" id="KW-0819">tRNA processing</keyword>
<evidence type="ECO:0000259" key="8">
    <source>
        <dbReference type="Pfam" id="PF01171"/>
    </source>
</evidence>
<evidence type="ECO:0000256" key="5">
    <source>
        <dbReference type="ARBA" id="ARBA00022840"/>
    </source>
</evidence>
<reference evidence="9" key="1">
    <citation type="submission" date="2020-06" db="EMBL/GenBank/DDBJ databases">
        <authorList>
            <person name="Onetto C."/>
        </authorList>
    </citation>
    <scope>NUCLEOTIDE SEQUENCE</scope>
</reference>
<comment type="caution">
    <text evidence="9">The sequence shown here is derived from an EMBL/GenBank/DDBJ whole genome shotgun (WGS) entry which is preliminary data.</text>
</comment>
<dbReference type="SUPFAM" id="SSF52402">
    <property type="entry name" value="Adenine nucleotide alpha hydrolases-like"/>
    <property type="match status" value="1"/>
</dbReference>
<dbReference type="InterPro" id="IPR012094">
    <property type="entry name" value="tRNA_Ile_lys_synt"/>
</dbReference>
<accession>A0A9N8JE60</accession>
<proteinExistence type="predicted"/>
<evidence type="ECO:0000256" key="7">
    <source>
        <dbReference type="SAM" id="MobiDB-lite"/>
    </source>
</evidence>
<feature type="compositionally biased region" description="Basic and acidic residues" evidence="7">
    <location>
        <begin position="459"/>
        <end position="483"/>
    </location>
</feature>
<dbReference type="InterPro" id="IPR014729">
    <property type="entry name" value="Rossmann-like_a/b/a_fold"/>
</dbReference>
<keyword evidence="5" id="KW-0067">ATP-binding</keyword>
<organism evidence="9 10">
    <name type="scientific">Aureobasidium vineae</name>
    <dbReference type="NCBI Taxonomy" id="2773715"/>
    <lineage>
        <taxon>Eukaryota</taxon>
        <taxon>Fungi</taxon>
        <taxon>Dikarya</taxon>
        <taxon>Ascomycota</taxon>
        <taxon>Pezizomycotina</taxon>
        <taxon>Dothideomycetes</taxon>
        <taxon>Dothideomycetidae</taxon>
        <taxon>Dothideales</taxon>
        <taxon>Saccotheciaceae</taxon>
        <taxon>Aureobasidium</taxon>
    </lineage>
</organism>
<sequence>MRFQALGRACADADIDTLLLAHHADDQAETVLSRIHSGYTGTGLKGIQPKMPIGECDGIHKASKSGTIRHLDNIRNLTSAYVESGGVVVHRPLLKFTKSELVATCLANNVKWHEDATNADKTLTPRNAIRQMLQSNAMPSALSSDQLRKLAANKWSNLASYEKTAAIYFNLCQTELDPKNSSVSFEVHPGIEERLARDEDSQLVAAILMRRFFSLVEDQSKLALRDLDSAVGFVFPSVFGEWRRSSYSVNVGNVTLLEDPSIQASKTENDQKRYLIFPRPVRAPEQFTQTLLEVTEHNQSTSKEPLWTETNLFHERWWIKLRYVPANVPVGTSVVIRFLRKGESIKTGDVWYPKPGLALLPPAKLRHTIPVIVETHEVKDQAGALSKEETILAFPSIGLTRPACSLFEGRRTISNPWEYTCVYKDIDFIASGNHTVKTAARKKTNLPFAKFDARRKHSDAKEKMSSLEHSSEALRQPERTEQK</sequence>
<name>A0A9N8JE60_9PEZI</name>
<keyword evidence="2" id="KW-0436">Ligase</keyword>
<dbReference type="InterPro" id="IPR011063">
    <property type="entry name" value="TilS/TtcA_N"/>
</dbReference>
<evidence type="ECO:0000256" key="4">
    <source>
        <dbReference type="ARBA" id="ARBA00022741"/>
    </source>
</evidence>
<dbReference type="GO" id="GO:0008033">
    <property type="term" value="P:tRNA processing"/>
    <property type="evidence" value="ECO:0007669"/>
    <property type="project" value="UniProtKB-KW"/>
</dbReference>
<gene>
    <name evidence="9" type="ORF">AWRI4619_LOCUS4087</name>
</gene>
<evidence type="ECO:0000256" key="2">
    <source>
        <dbReference type="ARBA" id="ARBA00022598"/>
    </source>
</evidence>
<dbReference type="EMBL" id="CAIJEN010000005">
    <property type="protein sequence ID" value="CAD0086371.1"/>
    <property type="molecule type" value="Genomic_DNA"/>
</dbReference>
<dbReference type="Gene3D" id="3.40.50.620">
    <property type="entry name" value="HUPs"/>
    <property type="match status" value="1"/>
</dbReference>
<dbReference type="InterPro" id="IPR012795">
    <property type="entry name" value="tRNA_Ile_lys_synt_N"/>
</dbReference>
<feature type="region of interest" description="Disordered" evidence="7">
    <location>
        <begin position="451"/>
        <end position="483"/>
    </location>
</feature>
<evidence type="ECO:0000313" key="9">
    <source>
        <dbReference type="EMBL" id="CAD0086371.1"/>
    </source>
</evidence>
<evidence type="ECO:0000256" key="1">
    <source>
        <dbReference type="ARBA" id="ARBA00013267"/>
    </source>
</evidence>
<dbReference type="Proteomes" id="UP000716446">
    <property type="component" value="Unassembled WGS sequence"/>
</dbReference>
<dbReference type="GO" id="GO:0005524">
    <property type="term" value="F:ATP binding"/>
    <property type="evidence" value="ECO:0007669"/>
    <property type="project" value="UniProtKB-KW"/>
</dbReference>
<feature type="domain" description="tRNA(Ile)-lysidine/2-thiocytidine synthase N-terminal" evidence="8">
    <location>
        <begin position="1"/>
        <end position="131"/>
    </location>
</feature>
<comment type="catalytic activity">
    <reaction evidence="6">
        <text>cytidine(34) in tRNA(Ile2) + L-lysine + ATP = lysidine(34) in tRNA(Ile2) + AMP + diphosphate + H(+)</text>
        <dbReference type="Rhea" id="RHEA:43744"/>
        <dbReference type="Rhea" id="RHEA-COMP:10625"/>
        <dbReference type="Rhea" id="RHEA-COMP:10670"/>
        <dbReference type="ChEBI" id="CHEBI:15378"/>
        <dbReference type="ChEBI" id="CHEBI:30616"/>
        <dbReference type="ChEBI" id="CHEBI:32551"/>
        <dbReference type="ChEBI" id="CHEBI:33019"/>
        <dbReference type="ChEBI" id="CHEBI:82748"/>
        <dbReference type="ChEBI" id="CHEBI:83665"/>
        <dbReference type="ChEBI" id="CHEBI:456215"/>
        <dbReference type="EC" id="6.3.4.19"/>
    </reaction>
</comment>